<protein>
    <recommendedName>
        <fullName evidence="4">HlyD family secretion protein</fullName>
    </recommendedName>
</protein>
<reference evidence="2 3" key="1">
    <citation type="submission" date="2016-11" db="EMBL/GenBank/DDBJ databases">
        <authorList>
            <person name="Jaros S."/>
            <person name="Januszkiewicz K."/>
            <person name="Wedrychowicz H."/>
        </authorList>
    </citation>
    <scope>NUCLEOTIDE SEQUENCE [LARGE SCALE GENOMIC DNA]</scope>
    <source>
        <strain evidence="2 3">DSM 21637</strain>
    </source>
</reference>
<dbReference type="GO" id="GO:1990281">
    <property type="term" value="C:efflux pump complex"/>
    <property type="evidence" value="ECO:0007669"/>
    <property type="project" value="TreeGrafter"/>
</dbReference>
<dbReference type="STRING" id="1122209.SAMN02745752_00520"/>
<dbReference type="PANTHER" id="PTHR30469">
    <property type="entry name" value="MULTIDRUG RESISTANCE PROTEIN MDTA"/>
    <property type="match status" value="1"/>
</dbReference>
<dbReference type="RefSeq" id="WP_072324730.1">
    <property type="nucleotide sequence ID" value="NZ_FPJW01000001.1"/>
</dbReference>
<dbReference type="OrthoDB" id="8524475at2"/>
<dbReference type="EMBL" id="FPJW01000001">
    <property type="protein sequence ID" value="SFX09622.1"/>
    <property type="molecule type" value="Genomic_DNA"/>
</dbReference>
<dbReference type="PANTHER" id="PTHR30469:SF12">
    <property type="entry name" value="MULTIDRUG RESISTANCE PROTEIN MDTA"/>
    <property type="match status" value="1"/>
</dbReference>
<sequence length="418" mass="46648">MPAPIKRFLPLLVILVALLGFVLLRLTRPEPPQAGDEERRWPVAAVVLQAQDLSPELRLFGQLTSNTDALLRARTAGDVQAVPVRSGQLVLAGELLLQLDDLDAQALFDQRRAELLDLQSQRQQRLMQHQVDQQALVQERSMLQLAERQYERQRQLAQGDRASPRQVEEASLALSQQRLALMNRELAVEQHPSRMEQLDAAIRRAQSQLQLAQRDLEATALRAAHPLRVQEVLVARGDRVNVNEPLLRIFVPEALEFEARLPLSRIAQVRDALAAGQPLLATTEVDGRRLVFRMQQLAGRTQDAAGVLASFALQEGDVDGLALGRFVDARLKLPVQQQVYWLPTDAVQGQDRVYRISDGRLEGLQVELLGDHQRDGRPGLLVRSALLQPGDELLANRLPNAMQGLSVDVVSRLEPGHE</sequence>
<dbReference type="Proteomes" id="UP000182350">
    <property type="component" value="Unassembled WGS sequence"/>
</dbReference>
<keyword evidence="3" id="KW-1185">Reference proteome</keyword>
<proteinExistence type="predicted"/>
<organism evidence="2 3">
    <name type="scientific">Marinospirillum alkaliphilum DSM 21637</name>
    <dbReference type="NCBI Taxonomy" id="1122209"/>
    <lineage>
        <taxon>Bacteria</taxon>
        <taxon>Pseudomonadati</taxon>
        <taxon>Pseudomonadota</taxon>
        <taxon>Gammaproteobacteria</taxon>
        <taxon>Oceanospirillales</taxon>
        <taxon>Oceanospirillaceae</taxon>
        <taxon>Marinospirillum</taxon>
    </lineage>
</organism>
<dbReference type="AlphaFoldDB" id="A0A1K1U9W6"/>
<feature type="coiled-coil region" evidence="1">
    <location>
        <begin position="195"/>
        <end position="222"/>
    </location>
</feature>
<evidence type="ECO:0008006" key="4">
    <source>
        <dbReference type="Google" id="ProtNLM"/>
    </source>
</evidence>
<dbReference type="GO" id="GO:0015562">
    <property type="term" value="F:efflux transmembrane transporter activity"/>
    <property type="evidence" value="ECO:0007669"/>
    <property type="project" value="TreeGrafter"/>
</dbReference>
<dbReference type="Gene3D" id="2.40.30.170">
    <property type="match status" value="1"/>
</dbReference>
<accession>A0A1K1U9W6</accession>
<evidence type="ECO:0000313" key="2">
    <source>
        <dbReference type="EMBL" id="SFX09622.1"/>
    </source>
</evidence>
<dbReference type="SUPFAM" id="SSF111369">
    <property type="entry name" value="HlyD-like secretion proteins"/>
    <property type="match status" value="1"/>
</dbReference>
<dbReference type="Gene3D" id="1.10.287.470">
    <property type="entry name" value="Helix hairpin bin"/>
    <property type="match status" value="1"/>
</dbReference>
<gene>
    <name evidence="2" type="ORF">SAMN02745752_00520</name>
</gene>
<keyword evidence="1" id="KW-0175">Coiled coil</keyword>
<evidence type="ECO:0000313" key="3">
    <source>
        <dbReference type="Proteomes" id="UP000182350"/>
    </source>
</evidence>
<dbReference type="Gene3D" id="2.40.50.100">
    <property type="match status" value="1"/>
</dbReference>
<evidence type="ECO:0000256" key="1">
    <source>
        <dbReference type="SAM" id="Coils"/>
    </source>
</evidence>
<name>A0A1K1U9W6_9GAMM</name>